<keyword evidence="3" id="KW-1185">Reference proteome</keyword>
<accession>A0AAU9J7T6</accession>
<proteinExistence type="predicted"/>
<dbReference type="AlphaFoldDB" id="A0AAU9J7T6"/>
<dbReference type="Proteomes" id="UP001162131">
    <property type="component" value="Unassembled WGS sequence"/>
</dbReference>
<protein>
    <submittedName>
        <fullName evidence="2">Uncharacterized protein</fullName>
    </submittedName>
</protein>
<reference evidence="2" key="1">
    <citation type="submission" date="2021-09" db="EMBL/GenBank/DDBJ databases">
        <authorList>
            <consortium name="AG Swart"/>
            <person name="Singh M."/>
            <person name="Singh A."/>
            <person name="Seah K."/>
            <person name="Emmerich C."/>
        </authorList>
    </citation>
    <scope>NUCLEOTIDE SEQUENCE</scope>
    <source>
        <strain evidence="2">ATCC30299</strain>
    </source>
</reference>
<feature type="coiled-coil region" evidence="1">
    <location>
        <begin position="47"/>
        <end position="523"/>
    </location>
</feature>
<organism evidence="2 3">
    <name type="scientific">Blepharisma stoltei</name>
    <dbReference type="NCBI Taxonomy" id="1481888"/>
    <lineage>
        <taxon>Eukaryota</taxon>
        <taxon>Sar</taxon>
        <taxon>Alveolata</taxon>
        <taxon>Ciliophora</taxon>
        <taxon>Postciliodesmatophora</taxon>
        <taxon>Heterotrichea</taxon>
        <taxon>Heterotrichida</taxon>
        <taxon>Blepharismidae</taxon>
        <taxon>Blepharisma</taxon>
    </lineage>
</organism>
<comment type="caution">
    <text evidence="2">The sequence shown here is derived from an EMBL/GenBank/DDBJ whole genome shotgun (WGS) entry which is preliminary data.</text>
</comment>
<feature type="coiled-coil region" evidence="1">
    <location>
        <begin position="563"/>
        <end position="615"/>
    </location>
</feature>
<dbReference type="EMBL" id="CAJZBQ010000018">
    <property type="protein sequence ID" value="CAG9317803.1"/>
    <property type="molecule type" value="Genomic_DNA"/>
</dbReference>
<name>A0AAU9J7T6_9CILI</name>
<gene>
    <name evidence="2" type="ORF">BSTOLATCC_MIC19045</name>
</gene>
<evidence type="ECO:0000313" key="3">
    <source>
        <dbReference type="Proteomes" id="UP001162131"/>
    </source>
</evidence>
<evidence type="ECO:0000313" key="2">
    <source>
        <dbReference type="EMBL" id="CAG9317803.1"/>
    </source>
</evidence>
<evidence type="ECO:0000256" key="1">
    <source>
        <dbReference type="SAM" id="Coils"/>
    </source>
</evidence>
<keyword evidence="1" id="KW-0175">Coiled coil</keyword>
<sequence length="665" mass="78922">MSKLTINLSETVVTEPKELLSQSSINSNTQDYQNLEDSAYGMKDALLVKWRDTVENLYEEIELQKRQRREAELWCKELEVKNQSIEKRNKELSTKVLAYKEENELVKENKENIEKELSILKTSGNKHTQQISIIAQENEELKRRIEIFKEESMEKNKALQDLNLKISTYEAKTLKLENENSDLKSEIEEWQTKYDDLVYKCERLTAQAKIAETVTVSLKQAQEDYQKCLREEKEMLENKENEMKEKYNEFEAKLKKRYAMKESELKQELTRSIEEIQRTVEISSEEHNKVRNENISLKDYVKNLQEELAGSKIDIRALEDARQEIDTLTHLLEDKTSLCEKQEITLEEESLNFKNRLEEAQQVEANLRNLLSESHETIENLKQSLLNEQKLHEESAQHIIELEEKLENEQTKAKEKEIEISKISENEKELSKRLSKIRETHLQEIKNILESNDEKINQAKAKTKQKYSKEYQKRLDMEKEKNNISEKEILRLKNILETQEQKLEAVMKEKQILEDALHEFREQVTQITAHQSMHRTQSEEISNQLNSQLVSLNHELGKEKKHRLHLEQKMKQKKTEFQQLQEKIKQDSSFFKHEIARKDEELMKLKRRFEAKLREMCGEVNLKNENIRGEMLKIISEMKEDSCEEFECVLENLEDLVYSIPAYSC</sequence>